<evidence type="ECO:0000313" key="8">
    <source>
        <dbReference type="EMBL" id="GLC32401.1"/>
    </source>
</evidence>
<evidence type="ECO:0000256" key="6">
    <source>
        <dbReference type="ARBA" id="ARBA00023306"/>
    </source>
</evidence>
<protein>
    <submittedName>
        <fullName evidence="8">Cell division protein DivIVA</fullName>
    </submittedName>
</protein>
<keyword evidence="4 8" id="KW-0132">Cell division</keyword>
<dbReference type="Pfam" id="PF05103">
    <property type="entry name" value="DivIVA"/>
    <property type="match status" value="1"/>
</dbReference>
<dbReference type="EMBL" id="BRXR01000001">
    <property type="protein sequence ID" value="GLC32401.1"/>
    <property type="molecule type" value="Genomic_DNA"/>
</dbReference>
<dbReference type="PANTHER" id="PTHR35794:SF2">
    <property type="entry name" value="CELL DIVISION PROTEIN DIVIVA"/>
    <property type="match status" value="1"/>
</dbReference>
<dbReference type="GO" id="GO:0051301">
    <property type="term" value="P:cell division"/>
    <property type="evidence" value="ECO:0007669"/>
    <property type="project" value="UniProtKB-KW"/>
</dbReference>
<comment type="similarity">
    <text evidence="2">Belongs to the DivIVA family.</text>
</comment>
<gene>
    <name evidence="8" type="primary">divIVA</name>
    <name evidence="8" type="ORF">bsdE14_38110</name>
</gene>
<comment type="caution">
    <text evidence="8">The sequence shown here is derived from an EMBL/GenBank/DDBJ whole genome shotgun (WGS) entry which is preliminary data.</text>
</comment>
<evidence type="ECO:0000256" key="4">
    <source>
        <dbReference type="ARBA" id="ARBA00022618"/>
    </source>
</evidence>
<feature type="coiled-coil region" evidence="7">
    <location>
        <begin position="97"/>
        <end position="124"/>
    </location>
</feature>
<evidence type="ECO:0000313" key="9">
    <source>
        <dbReference type="Proteomes" id="UP001208567"/>
    </source>
</evidence>
<dbReference type="NCBIfam" id="TIGR03544">
    <property type="entry name" value="DivI1A_domain"/>
    <property type="match status" value="1"/>
</dbReference>
<organism evidence="8 9">
    <name type="scientific">Clostridium omnivorum</name>
    <dbReference type="NCBI Taxonomy" id="1604902"/>
    <lineage>
        <taxon>Bacteria</taxon>
        <taxon>Bacillati</taxon>
        <taxon>Bacillota</taxon>
        <taxon>Clostridia</taxon>
        <taxon>Eubacteriales</taxon>
        <taxon>Clostridiaceae</taxon>
        <taxon>Clostridium</taxon>
    </lineage>
</organism>
<evidence type="ECO:0000256" key="7">
    <source>
        <dbReference type="SAM" id="Coils"/>
    </source>
</evidence>
<comment type="subcellular location">
    <subcellularLocation>
        <location evidence="1">Cytoplasm</location>
    </subcellularLocation>
</comment>
<dbReference type="Gene3D" id="6.10.250.660">
    <property type="match status" value="1"/>
</dbReference>
<evidence type="ECO:0000256" key="5">
    <source>
        <dbReference type="ARBA" id="ARBA00023054"/>
    </source>
</evidence>
<feature type="coiled-coil region" evidence="7">
    <location>
        <begin position="29"/>
        <end position="56"/>
    </location>
</feature>
<proteinExistence type="inferred from homology"/>
<evidence type="ECO:0000256" key="3">
    <source>
        <dbReference type="ARBA" id="ARBA00022490"/>
    </source>
</evidence>
<dbReference type="InterPro" id="IPR007793">
    <property type="entry name" value="DivIVA_fam"/>
</dbReference>
<evidence type="ECO:0000256" key="2">
    <source>
        <dbReference type="ARBA" id="ARBA00009008"/>
    </source>
</evidence>
<keyword evidence="5 7" id="KW-0175">Coiled coil</keyword>
<keyword evidence="3" id="KW-0963">Cytoplasm</keyword>
<keyword evidence="6" id="KW-0131">Cell cycle</keyword>
<dbReference type="PANTHER" id="PTHR35794">
    <property type="entry name" value="CELL DIVISION PROTEIN DIVIVA"/>
    <property type="match status" value="1"/>
</dbReference>
<dbReference type="RefSeq" id="WP_264851704.1">
    <property type="nucleotide sequence ID" value="NZ_BRXR01000001.1"/>
</dbReference>
<accession>A0ABQ5NB20</accession>
<sequence length="215" mass="25244">MRITSMDITNKEFKKGMRGYNADEVDEFLDKIAEDYEALYKENSSLKEKITTVNEKVEHYAKMETTIQNTLLLAQNAAEQSRAAAQKEADIIIKNANDSAQRILDKAQNDVMKINEDYEKVKQEFIKFRSKFRNFITTQVDMFNTLEREFIKNYNVGNTIEDDVKEKDIEIPEDFLSRDHEANKENKEFSLNSFKDEDFNNDNLDEIKNFFVKGE</sequence>
<reference evidence="8 9" key="1">
    <citation type="journal article" date="2024" name="Int. J. Syst. Evol. Microbiol.">
        <title>Clostridium omnivorum sp. nov., isolated from anoxic soil under the treatment of reductive soil disinfestation.</title>
        <authorList>
            <person name="Ueki A."/>
            <person name="Tonouchi A."/>
            <person name="Kaku N."/>
            <person name="Honma S."/>
            <person name="Ueki K."/>
        </authorList>
    </citation>
    <scope>NUCLEOTIDE SEQUENCE [LARGE SCALE GENOMIC DNA]</scope>
    <source>
        <strain evidence="8 9">E14</strain>
    </source>
</reference>
<dbReference type="InterPro" id="IPR019933">
    <property type="entry name" value="DivIVA_domain"/>
</dbReference>
<keyword evidence="9" id="KW-1185">Reference proteome</keyword>
<dbReference type="Proteomes" id="UP001208567">
    <property type="component" value="Unassembled WGS sequence"/>
</dbReference>
<evidence type="ECO:0000256" key="1">
    <source>
        <dbReference type="ARBA" id="ARBA00004496"/>
    </source>
</evidence>
<name>A0ABQ5NB20_9CLOT</name>